<keyword evidence="5" id="KW-0408">Iron</keyword>
<keyword evidence="9" id="KW-1185">Reference proteome</keyword>
<dbReference type="InterPro" id="IPR009050">
    <property type="entry name" value="Globin-like_sf"/>
</dbReference>
<dbReference type="InterPro" id="IPR012292">
    <property type="entry name" value="Globin/Proto"/>
</dbReference>
<accession>E2C8N8</accession>
<dbReference type="GO" id="GO:0005576">
    <property type="term" value="C:extracellular region"/>
    <property type="evidence" value="ECO:0007669"/>
    <property type="project" value="InterPro"/>
</dbReference>
<evidence type="ECO:0000256" key="3">
    <source>
        <dbReference type="ARBA" id="ARBA00022621"/>
    </source>
</evidence>
<dbReference type="InterPro" id="IPR044399">
    <property type="entry name" value="Mb-like_M"/>
</dbReference>
<dbReference type="PANTHER" id="PTHR47217">
    <property type="entry name" value="GLOBIN-LIKE PROTEIN"/>
    <property type="match status" value="1"/>
</dbReference>
<dbReference type="AlphaFoldDB" id="E2C8N8"/>
<evidence type="ECO:0000256" key="5">
    <source>
        <dbReference type="ARBA" id="ARBA00023004"/>
    </source>
</evidence>
<gene>
    <name evidence="8" type="ORF">EAI_09772</name>
</gene>
<evidence type="ECO:0000256" key="1">
    <source>
        <dbReference type="ARBA" id="ARBA00022448"/>
    </source>
</evidence>
<dbReference type="PROSITE" id="PS01033">
    <property type="entry name" value="GLOBIN"/>
    <property type="match status" value="1"/>
</dbReference>
<dbReference type="GO" id="GO:0046872">
    <property type="term" value="F:metal ion binding"/>
    <property type="evidence" value="ECO:0007669"/>
    <property type="project" value="UniProtKB-KW"/>
</dbReference>
<dbReference type="GO" id="GO:0019825">
    <property type="term" value="F:oxygen binding"/>
    <property type="evidence" value="ECO:0007669"/>
    <property type="project" value="InterPro"/>
</dbReference>
<dbReference type="CDD" id="cd01040">
    <property type="entry name" value="Mb-like"/>
    <property type="match status" value="1"/>
</dbReference>
<dbReference type="PANTHER" id="PTHR47217:SF1">
    <property type="entry name" value="GLOBIN-LIKE PROTEIN"/>
    <property type="match status" value="1"/>
</dbReference>
<name>E2C8N8_HARSA</name>
<dbReference type="EMBL" id="GL453666">
    <property type="protein sequence ID" value="EFN75768.1"/>
    <property type="molecule type" value="Genomic_DNA"/>
</dbReference>
<dbReference type="OMA" id="ICKFHIE"/>
<keyword evidence="4" id="KW-0479">Metal-binding</keyword>
<evidence type="ECO:0000256" key="4">
    <source>
        <dbReference type="ARBA" id="ARBA00022723"/>
    </source>
</evidence>
<reference evidence="8 9" key="1">
    <citation type="journal article" date="2010" name="Science">
        <title>Genomic comparison of the ants Camponotus floridanus and Harpegnathos saltator.</title>
        <authorList>
            <person name="Bonasio R."/>
            <person name="Zhang G."/>
            <person name="Ye C."/>
            <person name="Mutti N.S."/>
            <person name="Fang X."/>
            <person name="Qin N."/>
            <person name="Donahue G."/>
            <person name="Yang P."/>
            <person name="Li Q."/>
            <person name="Li C."/>
            <person name="Zhang P."/>
            <person name="Huang Z."/>
            <person name="Berger S.L."/>
            <person name="Reinberg D."/>
            <person name="Wang J."/>
            <person name="Liebig J."/>
        </authorList>
    </citation>
    <scope>NUCLEOTIDE SEQUENCE [LARGE SCALE GENOMIC DNA]</scope>
    <source>
        <strain evidence="8 9">R22 G/1</strain>
    </source>
</reference>
<dbReference type="Gene3D" id="1.10.490.10">
    <property type="entry name" value="Globins"/>
    <property type="match status" value="1"/>
</dbReference>
<dbReference type="GO" id="GO:0020037">
    <property type="term" value="F:heme binding"/>
    <property type="evidence" value="ECO:0007669"/>
    <property type="project" value="InterPro"/>
</dbReference>
<dbReference type="InterPro" id="IPR002336">
    <property type="entry name" value="Erythrocruorin"/>
</dbReference>
<evidence type="ECO:0000256" key="2">
    <source>
        <dbReference type="ARBA" id="ARBA00022617"/>
    </source>
</evidence>
<feature type="domain" description="Globin" evidence="7">
    <location>
        <begin position="24"/>
        <end position="171"/>
    </location>
</feature>
<evidence type="ECO:0000259" key="7">
    <source>
        <dbReference type="PROSITE" id="PS01033"/>
    </source>
</evidence>
<dbReference type="FunCoup" id="E2C8N8">
    <property type="interactions" value="69"/>
</dbReference>
<keyword evidence="2 6" id="KW-0349">Heme</keyword>
<dbReference type="SUPFAM" id="SSF46458">
    <property type="entry name" value="Globin-like"/>
    <property type="match status" value="1"/>
</dbReference>
<dbReference type="GO" id="GO:0005833">
    <property type="term" value="C:hemoglobin complex"/>
    <property type="evidence" value="ECO:0007669"/>
    <property type="project" value="InterPro"/>
</dbReference>
<dbReference type="STRING" id="610380.E2C8N8"/>
<sequence length="231" mass="26489">MSFVRSLYKYLTEGHGGELDEKTGMSEKQKKLVQNTWAIVRKDDVSSGLAIMNAFFTRYPEYQDQFKSFKGIPFEELSKNKKFQAHCVSVIAGLSNVIDHIHNPELMEASLINLAERHKNRGQTREHFQNLRYVLEDLIPSVFGKQYTQEVQEAWKKMFDYLFLILCQAIGYVGVRGTIDVNLSELEYLAARLDPFECRRLIAALHYTTYDLPQNLAAAGKTLSCQTIPVP</sequence>
<dbReference type="PRINTS" id="PR00611">
    <property type="entry name" value="ERYTHCRUORIN"/>
</dbReference>
<keyword evidence="1 6" id="KW-0813">Transport</keyword>
<evidence type="ECO:0000313" key="9">
    <source>
        <dbReference type="Proteomes" id="UP000008237"/>
    </source>
</evidence>
<dbReference type="OrthoDB" id="436496at2759"/>
<dbReference type="GO" id="GO:0005344">
    <property type="term" value="F:oxygen carrier activity"/>
    <property type="evidence" value="ECO:0007669"/>
    <property type="project" value="UniProtKB-KW"/>
</dbReference>
<comment type="similarity">
    <text evidence="6">Belongs to the globin family.</text>
</comment>
<organism evidence="9">
    <name type="scientific">Harpegnathos saltator</name>
    <name type="common">Jerdon's jumping ant</name>
    <dbReference type="NCBI Taxonomy" id="610380"/>
    <lineage>
        <taxon>Eukaryota</taxon>
        <taxon>Metazoa</taxon>
        <taxon>Ecdysozoa</taxon>
        <taxon>Arthropoda</taxon>
        <taxon>Hexapoda</taxon>
        <taxon>Insecta</taxon>
        <taxon>Pterygota</taxon>
        <taxon>Neoptera</taxon>
        <taxon>Endopterygota</taxon>
        <taxon>Hymenoptera</taxon>
        <taxon>Apocrita</taxon>
        <taxon>Aculeata</taxon>
        <taxon>Formicoidea</taxon>
        <taxon>Formicidae</taxon>
        <taxon>Ponerinae</taxon>
        <taxon>Ponerini</taxon>
        <taxon>Harpegnathos</taxon>
    </lineage>
</organism>
<evidence type="ECO:0000256" key="6">
    <source>
        <dbReference type="RuleBase" id="RU000356"/>
    </source>
</evidence>
<dbReference type="InterPro" id="IPR000971">
    <property type="entry name" value="Globin"/>
</dbReference>
<proteinExistence type="inferred from homology"/>
<dbReference type="Proteomes" id="UP000008237">
    <property type="component" value="Unassembled WGS sequence"/>
</dbReference>
<keyword evidence="3 6" id="KW-0561">Oxygen transport</keyword>
<protein>
    <submittedName>
        <fullName evidence="8">Globin</fullName>
    </submittedName>
</protein>
<evidence type="ECO:0000313" key="8">
    <source>
        <dbReference type="EMBL" id="EFN75768.1"/>
    </source>
</evidence>
<dbReference type="InParanoid" id="E2C8N8"/>
<dbReference type="Pfam" id="PF00042">
    <property type="entry name" value="Globin"/>
    <property type="match status" value="1"/>
</dbReference>